<dbReference type="Proteomes" id="UP000095283">
    <property type="component" value="Unplaced"/>
</dbReference>
<dbReference type="GO" id="GO:0008270">
    <property type="term" value="F:zinc ion binding"/>
    <property type="evidence" value="ECO:0007669"/>
    <property type="project" value="UniProtKB-KW"/>
</dbReference>
<evidence type="ECO:0000256" key="8">
    <source>
        <dbReference type="ARBA" id="ARBA00023172"/>
    </source>
</evidence>
<keyword evidence="5" id="KW-0863">Zinc-finger</keyword>
<keyword evidence="6" id="KW-0378">Hydrolase</keyword>
<keyword evidence="7" id="KW-0862">Zinc</keyword>
<dbReference type="PROSITE" id="PS50164">
    <property type="entry name" value="GIY_YIG"/>
    <property type="match status" value="1"/>
</dbReference>
<evidence type="ECO:0000313" key="14">
    <source>
        <dbReference type="Proteomes" id="UP000095283"/>
    </source>
</evidence>
<evidence type="ECO:0000256" key="10">
    <source>
        <dbReference type="ARBA" id="ARBA00023242"/>
    </source>
</evidence>
<accession>A0A1I7XIA7</accession>
<keyword evidence="12" id="KW-0472">Membrane</keyword>
<dbReference type="GO" id="GO:0017056">
    <property type="term" value="F:structural constituent of nuclear pore"/>
    <property type="evidence" value="ECO:0007669"/>
    <property type="project" value="TreeGrafter"/>
</dbReference>
<keyword evidence="1" id="KW-0540">Nuclease</keyword>
<keyword evidence="8" id="KW-0233">DNA recombination</keyword>
<evidence type="ECO:0000259" key="13">
    <source>
        <dbReference type="PROSITE" id="PS50164"/>
    </source>
</evidence>
<dbReference type="Pfam" id="PF23386">
    <property type="entry name" value="NPP-6_helical"/>
    <property type="match status" value="1"/>
</dbReference>
<dbReference type="InterPro" id="IPR000305">
    <property type="entry name" value="GIY-YIG_endonuc"/>
</dbReference>
<evidence type="ECO:0000256" key="7">
    <source>
        <dbReference type="ARBA" id="ARBA00022833"/>
    </source>
</evidence>
<dbReference type="InterPro" id="IPR021717">
    <property type="entry name" value="Nucleoporin_Nup160"/>
</dbReference>
<evidence type="ECO:0000256" key="1">
    <source>
        <dbReference type="ARBA" id="ARBA00022722"/>
    </source>
</evidence>
<feature type="domain" description="GIY-YIG" evidence="13">
    <location>
        <begin position="1121"/>
        <end position="1206"/>
    </location>
</feature>
<name>A0A1I7XIA7_HETBA</name>
<evidence type="ECO:0000256" key="12">
    <source>
        <dbReference type="SAM" id="Phobius"/>
    </source>
</evidence>
<evidence type="ECO:0000313" key="15">
    <source>
        <dbReference type="WBParaSite" id="Hba_17054"/>
    </source>
</evidence>
<feature type="compositionally biased region" description="Basic and acidic residues" evidence="11">
    <location>
        <begin position="1317"/>
        <end position="1360"/>
    </location>
</feature>
<feature type="region of interest" description="Disordered" evidence="11">
    <location>
        <begin position="1298"/>
        <end position="1360"/>
    </location>
</feature>
<dbReference type="GO" id="GO:0004519">
    <property type="term" value="F:endonuclease activity"/>
    <property type="evidence" value="ECO:0007669"/>
    <property type="project" value="UniProtKB-KW"/>
</dbReference>
<organism evidence="14 15">
    <name type="scientific">Heterorhabditis bacteriophora</name>
    <name type="common">Entomopathogenic nematode worm</name>
    <dbReference type="NCBI Taxonomy" id="37862"/>
    <lineage>
        <taxon>Eukaryota</taxon>
        <taxon>Metazoa</taxon>
        <taxon>Ecdysozoa</taxon>
        <taxon>Nematoda</taxon>
        <taxon>Chromadorea</taxon>
        <taxon>Rhabditida</taxon>
        <taxon>Rhabditina</taxon>
        <taxon>Rhabditomorpha</taxon>
        <taxon>Strongyloidea</taxon>
        <taxon>Heterorhabditidae</taxon>
        <taxon>Heterorhabditis</taxon>
    </lineage>
</organism>
<keyword evidence="14" id="KW-1185">Reference proteome</keyword>
<evidence type="ECO:0000256" key="11">
    <source>
        <dbReference type="SAM" id="MobiDB-lite"/>
    </source>
</evidence>
<keyword evidence="4" id="KW-0227">DNA damage</keyword>
<dbReference type="InterPro" id="IPR035901">
    <property type="entry name" value="GIY-YIG_endonuc_sf"/>
</dbReference>
<evidence type="ECO:0000256" key="3">
    <source>
        <dbReference type="ARBA" id="ARBA00022759"/>
    </source>
</evidence>
<dbReference type="CDD" id="cd10455">
    <property type="entry name" value="GIY-YIG_SLX1"/>
    <property type="match status" value="1"/>
</dbReference>
<keyword evidence="9" id="KW-0234">DNA repair</keyword>
<dbReference type="InterPro" id="IPR056535">
    <property type="entry name" value="TPR_NUP160_M"/>
</dbReference>
<reference evidence="15" key="1">
    <citation type="submission" date="2016-11" db="UniProtKB">
        <authorList>
            <consortium name="WormBaseParasite"/>
        </authorList>
    </citation>
    <scope>IDENTIFICATION</scope>
</reference>
<dbReference type="GO" id="GO:0006281">
    <property type="term" value="P:DNA repair"/>
    <property type="evidence" value="ECO:0007669"/>
    <property type="project" value="UniProtKB-KW"/>
</dbReference>
<dbReference type="SMART" id="SM00465">
    <property type="entry name" value="GIYc"/>
    <property type="match status" value="1"/>
</dbReference>
<keyword evidence="2" id="KW-0479">Metal-binding</keyword>
<evidence type="ECO:0000256" key="4">
    <source>
        <dbReference type="ARBA" id="ARBA00022763"/>
    </source>
</evidence>
<dbReference type="Gene3D" id="3.40.1440.10">
    <property type="entry name" value="GIY-YIG endonuclease"/>
    <property type="match status" value="1"/>
</dbReference>
<evidence type="ECO:0000256" key="9">
    <source>
        <dbReference type="ARBA" id="ARBA00023204"/>
    </source>
</evidence>
<keyword evidence="12" id="KW-0812">Transmembrane</keyword>
<dbReference type="Pfam" id="PF23347">
    <property type="entry name" value="TPR_Nup160_C"/>
    <property type="match status" value="1"/>
</dbReference>
<keyword evidence="3" id="KW-0255">Endonuclease</keyword>
<dbReference type="GO" id="GO:0016787">
    <property type="term" value="F:hydrolase activity"/>
    <property type="evidence" value="ECO:0007669"/>
    <property type="project" value="UniProtKB-KW"/>
</dbReference>
<proteinExistence type="predicted"/>
<sequence>MVGLLSLLSIITGIASIYAYTVSCFVGTDRRIEALYHDRIAIEKHRWCFIYIEYDPIPKVVVKATMGGLITKISVIIQLEDDYKASSEGLKRSYCTSVVNGTDNVYYFTCHCRKNNCNNLNFAMSFLRGHSKDNKMAENIMIAMEKIMTIKKPIRGTPKDSPYCTVPSLFTQIDDKEFLSDYHTSYLLTTNGHAFKSSVIHQTGVTKVAYCMAEGQLVVVTMNAYKCDMSIGGVNEVCGLSGTSTNRIIEADIFYAVYRDGTLRAWNTETQQAHSVHINKLDPSIFVEQEESDLKASELRDAVFNVDHHPFDVVFRAVQVDVFQIACEGSRCECSHGDWSALSTHIETYLRSPEFDAKYMERGRTMRLSSKDAQAEAEKKFFLSLASACDQLEQAARGPIGLAILDVNGACLVGVVQQDRFSVVREAPHQLVKVMDTCDERILDQVLLMARQKAADKECSSDSDEQRNLEPPTAIAYSPKVLQQWMLIMKTFTDIASVNVESEGIVNALLLIAVIASLKNEVFGGSFTCGLIAVNLRQAVKLRLAFAHNLLLLLDMYSDSGYPLEDRDRIQLFDLRQKLQEIRSGCKLMVAQLDIKLSSWFLAGDGIGFIRCYGGAHDDSDNEKPQYNSFVDSTVEAAIKSLWFSSPSLCLARSLVTHEKFPALKKLCNLSINPPAHLIPAIRFYNAIAYSGIGQPQKAMHAFNEASLGISAGNKALFQALGPVGKPTKDFTLGEYYTTTRIYVTLFNHLVNRGNWDEALMSIHQNKDSEIRRMTLRELMSRMLHARDWKTIAELNYGNLEEQVSSAENILLSAARTQDVTASPHIFELVFSYYTYKLDYENAARAMYEYSFLLRTQAVQTPELLRHRRDALAAASNLLDLLPEEDRFLSFPDEVNNFYFLKFYVVTVPPCDPNDIISGLIEIKQYDAAFDVCRQCEIPVSDVLFAVTREAIMLDADPLPLPPEWIQENRRHSSEHGVNNHWSVARGLLKVSREVWPTDSRPLRAVARAFLSHSIPIPCWLHAEYMNHDVGDYLRCLIDYDSIVTALSILTSLIEEETHKVNSVDSRTWLPYTVIDETLNLAAKNGENVNTERYDISSQAQALISPLKKQGAKKLHSVLDEFYGVYCLISRSPLKHHKNRCYIGYTVDPNRRIQQHNGGREKGGAKKTDSRGPWDMVCIIHGFPNSVAALRFEWAWQNPDKSRAIKGLQLKKLRKETPFAYRFRVACHLMNSRPWCRFALTFRWLIHVSCGFLLVFCDLFTYIIIRMKNYRFPTFCHRNICGNQRDLAREKNLKKQLEQKKKLGASGQAGNVGLSTDARKNRDAEAMRLKQEKAATKKAAEDAAKAAEAKKMTKIDPLKM</sequence>
<dbReference type="GO" id="GO:0006310">
    <property type="term" value="P:DNA recombination"/>
    <property type="evidence" value="ECO:0007669"/>
    <property type="project" value="UniProtKB-KW"/>
</dbReference>
<evidence type="ECO:0000256" key="6">
    <source>
        <dbReference type="ARBA" id="ARBA00022801"/>
    </source>
</evidence>
<dbReference type="InterPro" id="IPR007513">
    <property type="entry name" value="SERF-like_N"/>
</dbReference>
<evidence type="ECO:0000256" key="2">
    <source>
        <dbReference type="ARBA" id="ARBA00022723"/>
    </source>
</evidence>
<dbReference type="PANTHER" id="PTHR21286">
    <property type="entry name" value="NUCLEAR PORE COMPLEX PROTEIN NUP160"/>
    <property type="match status" value="1"/>
</dbReference>
<keyword evidence="10" id="KW-0539">Nucleus</keyword>
<feature type="transmembrane region" description="Helical" evidence="12">
    <location>
        <begin position="1244"/>
        <end position="1265"/>
    </location>
</feature>
<dbReference type="Pfam" id="PF23354">
    <property type="entry name" value="TPR_NUP160_120_M"/>
    <property type="match status" value="1"/>
</dbReference>
<dbReference type="PANTHER" id="PTHR21286:SF0">
    <property type="entry name" value="NUCLEAR PORE COMPLEX PROTEIN NUP160"/>
    <property type="match status" value="1"/>
</dbReference>
<keyword evidence="12" id="KW-1133">Transmembrane helix</keyword>
<dbReference type="WBParaSite" id="Hba_17054">
    <property type="protein sequence ID" value="Hba_17054"/>
    <property type="gene ID" value="Hba_17054"/>
</dbReference>
<dbReference type="GO" id="GO:0005643">
    <property type="term" value="C:nuclear pore"/>
    <property type="evidence" value="ECO:0007669"/>
    <property type="project" value="UniProtKB-ARBA"/>
</dbReference>
<evidence type="ECO:0000256" key="5">
    <source>
        <dbReference type="ARBA" id="ARBA00022771"/>
    </source>
</evidence>
<dbReference type="Pfam" id="PF04419">
    <property type="entry name" value="SERF-like_N"/>
    <property type="match status" value="1"/>
</dbReference>
<dbReference type="InterPro" id="IPR056536">
    <property type="entry name" value="TPR_NUP160_C"/>
</dbReference>
<dbReference type="FunFam" id="3.40.1440.10:FF:000008">
    <property type="entry name" value="Structure-specific endonuclease subunit SLX1 homolog"/>
    <property type="match status" value="1"/>
</dbReference>
<dbReference type="Pfam" id="PF01541">
    <property type="entry name" value="GIY-YIG"/>
    <property type="match status" value="1"/>
</dbReference>
<protein>
    <submittedName>
        <fullName evidence="15">GIY-YIG domain-containing protein</fullName>
    </submittedName>
</protein>